<dbReference type="CDD" id="cd09083">
    <property type="entry name" value="EEP-1"/>
    <property type="match status" value="1"/>
</dbReference>
<reference evidence="2 3" key="1">
    <citation type="submission" date="2018-12" db="EMBL/GenBank/DDBJ databases">
        <authorList>
            <person name="Li F."/>
        </authorList>
    </citation>
    <scope>NUCLEOTIDE SEQUENCE [LARGE SCALE GENOMIC DNA]</scope>
    <source>
        <strain evidence="2 3">8H24J-4-2</strain>
    </source>
</reference>
<dbReference type="AlphaFoldDB" id="A0A3S3ZZZ3"/>
<feature type="domain" description="Endonuclease/exonuclease/phosphatase" evidence="1">
    <location>
        <begin position="21"/>
        <end position="271"/>
    </location>
</feature>
<dbReference type="PANTHER" id="PTHR12121">
    <property type="entry name" value="CARBON CATABOLITE REPRESSOR PROTEIN 4"/>
    <property type="match status" value="1"/>
</dbReference>
<dbReference type="InterPro" id="IPR036691">
    <property type="entry name" value="Endo/exonu/phosph_ase_sf"/>
</dbReference>
<dbReference type="SUPFAM" id="SSF56219">
    <property type="entry name" value="DNase I-like"/>
    <property type="match status" value="1"/>
</dbReference>
<dbReference type="Proteomes" id="UP000288603">
    <property type="component" value="Unassembled WGS sequence"/>
</dbReference>
<dbReference type="Pfam" id="PF03372">
    <property type="entry name" value="Exo_endo_phos"/>
    <property type="match status" value="1"/>
</dbReference>
<keyword evidence="2" id="KW-0378">Hydrolase</keyword>
<organism evidence="2 3">
    <name type="scientific">Labedella populi</name>
    <dbReference type="NCBI Taxonomy" id="2498850"/>
    <lineage>
        <taxon>Bacteria</taxon>
        <taxon>Bacillati</taxon>
        <taxon>Actinomycetota</taxon>
        <taxon>Actinomycetes</taxon>
        <taxon>Micrococcales</taxon>
        <taxon>Microbacteriaceae</taxon>
        <taxon>Labedella</taxon>
    </lineage>
</organism>
<keyword evidence="2" id="KW-0269">Exonuclease</keyword>
<proteinExistence type="predicted"/>
<gene>
    <name evidence="2" type="ORF">ELQ92_02975</name>
</gene>
<dbReference type="OrthoDB" id="9793162at2"/>
<comment type="caution">
    <text evidence="2">The sequence shown here is derived from an EMBL/GenBank/DDBJ whole genome shotgun (WGS) entry which is preliminary data.</text>
</comment>
<dbReference type="Gene3D" id="3.60.10.10">
    <property type="entry name" value="Endonuclease/exonuclease/phosphatase"/>
    <property type="match status" value="1"/>
</dbReference>
<evidence type="ECO:0000313" key="3">
    <source>
        <dbReference type="Proteomes" id="UP000288603"/>
    </source>
</evidence>
<keyword evidence="3" id="KW-1185">Reference proteome</keyword>
<dbReference type="InterPro" id="IPR050410">
    <property type="entry name" value="CCR4/nocturin_mRNA_transcr"/>
</dbReference>
<protein>
    <submittedName>
        <fullName evidence="2">Endonuclease/exonuclease/phosphatase family protein</fullName>
    </submittedName>
</protein>
<dbReference type="GO" id="GO:0000175">
    <property type="term" value="F:3'-5'-RNA exonuclease activity"/>
    <property type="evidence" value="ECO:0007669"/>
    <property type="project" value="TreeGrafter"/>
</dbReference>
<dbReference type="EMBL" id="RZNC01000001">
    <property type="protein sequence ID" value="RWZ68741.1"/>
    <property type="molecule type" value="Genomic_DNA"/>
</dbReference>
<evidence type="ECO:0000259" key="1">
    <source>
        <dbReference type="Pfam" id="PF03372"/>
    </source>
</evidence>
<keyword evidence="2" id="KW-0540">Nuclease</keyword>
<evidence type="ECO:0000313" key="2">
    <source>
        <dbReference type="EMBL" id="RWZ68741.1"/>
    </source>
</evidence>
<dbReference type="GO" id="GO:0004519">
    <property type="term" value="F:endonuclease activity"/>
    <property type="evidence" value="ECO:0007669"/>
    <property type="project" value="UniProtKB-KW"/>
</dbReference>
<dbReference type="InterPro" id="IPR005135">
    <property type="entry name" value="Endo/exonuclease/phosphatase"/>
</dbReference>
<name>A0A3S3ZZZ3_9MICO</name>
<sequence>MTTAAGTALIGAALTPDLHVMTFNVRRPLRHLTERSPDLWTTRRPALGALLAAERPTVLGTQEVVPEQAAFVKRALGERYRRIGHGRGRDRRGEGCPIFFDTERLHLEDWSQQALSDSPEAPGSTGWGNMVPRILVRAVFRDRTTSARFLVVNTHFDHLSRRSRMRSADRIRALVAEAGLPSVVMGDLNTGAESSPIRALLTERGERRRTLVDAWSAASERLTPSWGTFPNYREPRTGRKRIDWILTTADVEVVRAAINPARPSGVWASDHLPVQVVMRLPSTRATEP</sequence>
<accession>A0A3S3ZZZ3</accession>
<dbReference type="PANTHER" id="PTHR12121:SF36">
    <property type="entry name" value="ENDONUCLEASE_EXONUCLEASE_PHOSPHATASE DOMAIN-CONTAINING PROTEIN"/>
    <property type="match status" value="1"/>
</dbReference>
<keyword evidence="2" id="KW-0255">Endonuclease</keyword>